<keyword evidence="1" id="KW-0732">Signal</keyword>
<evidence type="ECO:0000313" key="4">
    <source>
        <dbReference type="EMBL" id="VWB64164.1"/>
    </source>
</evidence>
<sequence length="290" mass="31300">MISQPRIPAARVAPYDRRQSGSCRWSTVLLLSNMKRILVPLVSLCVALAALPAHAVDAHTVRLGIDPTYPPMDSKAPDGSLKGFDVDLGNEICRRAQLHCQWVELEFSGMIPALQARKIDAILSSMAITEKREKQILFSSKLFRFKSRLVARPASGLGSTAASLAGKRVGVQSGTQFESWALAHWAPAGVGVVPYKSQDDVFADLVNGRLDAALLGAVEADYGFLRTPKGKGFAFVGAPLDMGDRGVGIGMRQSDTALKASIDGAIASMLKDGTYDRIAKRYFDFNPYGD</sequence>
<name>A0A6P2L6G6_9BURK</name>
<dbReference type="PANTHER" id="PTHR35936">
    <property type="entry name" value="MEMBRANE-BOUND LYTIC MUREIN TRANSGLYCOSYLASE F"/>
    <property type="match status" value="1"/>
</dbReference>
<protein>
    <submittedName>
        <fullName evidence="4">ABC transporter substrate-binding protein</fullName>
    </submittedName>
    <submittedName>
        <fullName evidence="3">Lysine/arginine/ornithine-binding periplasmic protein</fullName>
    </submittedName>
</protein>
<feature type="domain" description="Solute-binding protein family 3/N-terminal" evidence="2">
    <location>
        <begin position="60"/>
        <end position="286"/>
    </location>
</feature>
<proteinExistence type="predicted"/>
<dbReference type="SMART" id="SM00062">
    <property type="entry name" value="PBPb"/>
    <property type="match status" value="1"/>
</dbReference>
<evidence type="ECO:0000256" key="1">
    <source>
        <dbReference type="ARBA" id="ARBA00022729"/>
    </source>
</evidence>
<dbReference type="AlphaFoldDB" id="A0A6P2L6G6"/>
<evidence type="ECO:0000313" key="5">
    <source>
        <dbReference type="Proteomes" id="UP000494162"/>
    </source>
</evidence>
<keyword evidence="6" id="KW-1185">Reference proteome</keyword>
<reference evidence="4 5" key="2">
    <citation type="submission" date="2019-09" db="EMBL/GenBank/DDBJ databases">
        <authorList>
            <person name="Depoorter E."/>
        </authorList>
    </citation>
    <scope>NUCLEOTIDE SEQUENCE [LARGE SCALE GENOMIC DNA]</scope>
    <source>
        <strain evidence="4">LMG 26883</strain>
    </source>
</reference>
<organism evidence="4 5">
    <name type="scientific">Burkholderia pseudomultivorans</name>
    <dbReference type="NCBI Taxonomy" id="1207504"/>
    <lineage>
        <taxon>Bacteria</taxon>
        <taxon>Pseudomonadati</taxon>
        <taxon>Pseudomonadota</taxon>
        <taxon>Betaproteobacteria</taxon>
        <taxon>Burkholderiales</taxon>
        <taxon>Burkholderiaceae</taxon>
        <taxon>Burkholderia</taxon>
        <taxon>Burkholderia cepacia complex</taxon>
    </lineage>
</organism>
<dbReference type="Pfam" id="PF00497">
    <property type="entry name" value="SBP_bac_3"/>
    <property type="match status" value="1"/>
</dbReference>
<evidence type="ECO:0000313" key="6">
    <source>
        <dbReference type="Proteomes" id="UP001248067"/>
    </source>
</evidence>
<reference evidence="3 6" key="1">
    <citation type="submission" date="2019-06" db="EMBL/GenBank/DDBJ databases">
        <title>Evolution of Burkholderia multivorans in the lungs of Cystic Fibrosis patients.</title>
        <authorList>
            <person name="Moreira L.M."/>
        </authorList>
    </citation>
    <scope>NUCLEOTIDE SEQUENCE [LARGE SCALE GENOMIC DNA]</scope>
    <source>
        <strain evidence="3 6">VC13239</strain>
    </source>
</reference>
<dbReference type="PANTHER" id="PTHR35936:SF13">
    <property type="entry name" value="HISTIDINE-BINDING PERIPLASMIC PROTEIN"/>
    <property type="match status" value="1"/>
</dbReference>
<dbReference type="Gene3D" id="3.40.190.10">
    <property type="entry name" value="Periplasmic binding protein-like II"/>
    <property type="match status" value="2"/>
</dbReference>
<dbReference type="SUPFAM" id="SSF53850">
    <property type="entry name" value="Periplasmic binding protein-like II"/>
    <property type="match status" value="1"/>
</dbReference>
<dbReference type="Proteomes" id="UP000494162">
    <property type="component" value="Unassembled WGS sequence"/>
</dbReference>
<accession>A0A6P2L6G6</accession>
<evidence type="ECO:0000259" key="2">
    <source>
        <dbReference type="SMART" id="SM00062"/>
    </source>
</evidence>
<dbReference type="EMBL" id="CABVPP010000019">
    <property type="protein sequence ID" value="VWB64164.1"/>
    <property type="molecule type" value="Genomic_DNA"/>
</dbReference>
<dbReference type="EMBL" id="VJSY01000002">
    <property type="protein sequence ID" value="MDR8751893.1"/>
    <property type="molecule type" value="Genomic_DNA"/>
</dbReference>
<evidence type="ECO:0000313" key="3">
    <source>
        <dbReference type="EMBL" id="MDR8751893.1"/>
    </source>
</evidence>
<dbReference type="InterPro" id="IPR001638">
    <property type="entry name" value="Solute-binding_3/MltF_N"/>
</dbReference>
<dbReference type="Proteomes" id="UP001248067">
    <property type="component" value="Unassembled WGS sequence"/>
</dbReference>
<gene>
    <name evidence="3" type="primary">argT_2</name>
    <name evidence="4" type="ORF">BPS26883_03029</name>
    <name evidence="3" type="ORF">FEQ00_00295</name>
</gene>